<accession>A0A4R7JHM6</accession>
<dbReference type="GO" id="GO:0005886">
    <property type="term" value="C:plasma membrane"/>
    <property type="evidence" value="ECO:0007669"/>
    <property type="project" value="UniProtKB-SubCell"/>
</dbReference>
<reference evidence="10 11" key="1">
    <citation type="submission" date="2019-03" db="EMBL/GenBank/DDBJ databases">
        <title>Genomic Encyclopedia of Type Strains, Phase IV (KMG-IV): sequencing the most valuable type-strain genomes for metagenomic binning, comparative biology and taxonomic classification.</title>
        <authorList>
            <person name="Goeker M."/>
        </authorList>
    </citation>
    <scope>NUCLEOTIDE SEQUENCE [LARGE SCALE GENOMIC DNA]</scope>
    <source>
        <strain evidence="10 11">DSM 15505</strain>
    </source>
</reference>
<keyword evidence="6 8" id="KW-1133">Transmembrane helix</keyword>
<evidence type="ECO:0000256" key="5">
    <source>
        <dbReference type="ARBA" id="ARBA00022692"/>
    </source>
</evidence>
<dbReference type="OrthoDB" id="9805682at2"/>
<organism evidence="10 11">
    <name type="scientific">Halospina denitrificans</name>
    <dbReference type="NCBI Taxonomy" id="332522"/>
    <lineage>
        <taxon>Bacteria</taxon>
        <taxon>Pseudomonadati</taxon>
        <taxon>Pseudomonadota</taxon>
        <taxon>Gammaproteobacteria</taxon>
        <taxon>Halospina</taxon>
    </lineage>
</organism>
<dbReference type="PANTHER" id="PTHR30012">
    <property type="entry name" value="GENERAL SECRETION PATHWAY PROTEIN"/>
    <property type="match status" value="1"/>
</dbReference>
<dbReference type="InterPro" id="IPR018076">
    <property type="entry name" value="T2SS_GspF_dom"/>
</dbReference>
<dbReference type="GO" id="GO:0015628">
    <property type="term" value="P:protein secretion by the type II secretion system"/>
    <property type="evidence" value="ECO:0007669"/>
    <property type="project" value="TreeGrafter"/>
</dbReference>
<feature type="transmembrane region" description="Helical" evidence="8">
    <location>
        <begin position="225"/>
        <end position="244"/>
    </location>
</feature>
<evidence type="ECO:0000313" key="11">
    <source>
        <dbReference type="Proteomes" id="UP000295830"/>
    </source>
</evidence>
<name>A0A4R7JHM6_9GAMM</name>
<comment type="similarity">
    <text evidence="2">Belongs to the GSP F family.</text>
</comment>
<comment type="subcellular location">
    <subcellularLocation>
        <location evidence="1">Cell inner membrane</location>
        <topology evidence="1">Multi-pass membrane protein</topology>
    </subcellularLocation>
</comment>
<sequence length="407" mass="45145">MRFEYRGRNNKGGLEQGVLDAGTRDGVAAELQRRGITPVSVEPEADQSSLQERFENISLFKPKATLDDLIVFCRQMYALAKAGIPIIRTMRGLAETSKSRALSEALDDIADRLEAGTTMATAMQANPEVFSELFVAMVHVGENTGRIDDAFSRLSKILELERETKRRIKQATRYPIFVIVALTAALIIVNFFVIPQFTATFERLGADLPFLTQVLIMTSDFMTTYWPALLGGVVGAVYAFRRWIATEYGRMKWDHYKLRTPILGPILEQIALSRFSRNLATTLSAGMPVTSALSVVADANDNAWIGYHIHEMRSCIERGDSLLRAARESGMFPPLILQMISVGEETGAVDEMLINVADFYDEEVDYSLNRLSESIEPILLVGVAILVLILALGVFLPIWDLGSAAIN</sequence>
<keyword evidence="5 8" id="KW-0812">Transmembrane</keyword>
<dbReference type="PRINTS" id="PR00812">
    <property type="entry name" value="BCTERIALGSPF"/>
</dbReference>
<dbReference type="InterPro" id="IPR003004">
    <property type="entry name" value="GspF/PilC"/>
</dbReference>
<evidence type="ECO:0000259" key="9">
    <source>
        <dbReference type="Pfam" id="PF00482"/>
    </source>
</evidence>
<keyword evidence="11" id="KW-1185">Reference proteome</keyword>
<feature type="domain" description="Type II secretion system protein GspF" evidence="9">
    <location>
        <begin position="275"/>
        <end position="397"/>
    </location>
</feature>
<comment type="caution">
    <text evidence="10">The sequence shown here is derived from an EMBL/GenBank/DDBJ whole genome shotgun (WGS) entry which is preliminary data.</text>
</comment>
<dbReference type="EMBL" id="SOAX01000008">
    <property type="protein sequence ID" value="TDT36984.1"/>
    <property type="molecule type" value="Genomic_DNA"/>
</dbReference>
<evidence type="ECO:0000256" key="3">
    <source>
        <dbReference type="ARBA" id="ARBA00022475"/>
    </source>
</evidence>
<gene>
    <name evidence="10" type="ORF">DES49_2936</name>
</gene>
<evidence type="ECO:0000256" key="6">
    <source>
        <dbReference type="ARBA" id="ARBA00022989"/>
    </source>
</evidence>
<keyword evidence="3" id="KW-1003">Cell membrane</keyword>
<keyword evidence="4" id="KW-0997">Cell inner membrane</keyword>
<dbReference type="PANTHER" id="PTHR30012:SF4">
    <property type="entry name" value="MSHA BIOGENESIS PROTEIN MSHG"/>
    <property type="match status" value="1"/>
</dbReference>
<dbReference type="RefSeq" id="WP_133737156.1">
    <property type="nucleotide sequence ID" value="NZ_SOAX01000008.1"/>
</dbReference>
<feature type="transmembrane region" description="Helical" evidence="8">
    <location>
        <begin position="378"/>
        <end position="399"/>
    </location>
</feature>
<evidence type="ECO:0000256" key="8">
    <source>
        <dbReference type="SAM" id="Phobius"/>
    </source>
</evidence>
<dbReference type="Gene3D" id="1.20.81.30">
    <property type="entry name" value="Type II secretion system (T2SS), domain F"/>
    <property type="match status" value="2"/>
</dbReference>
<evidence type="ECO:0000256" key="4">
    <source>
        <dbReference type="ARBA" id="ARBA00022519"/>
    </source>
</evidence>
<evidence type="ECO:0000256" key="2">
    <source>
        <dbReference type="ARBA" id="ARBA00005745"/>
    </source>
</evidence>
<evidence type="ECO:0000256" key="7">
    <source>
        <dbReference type="ARBA" id="ARBA00023136"/>
    </source>
</evidence>
<evidence type="ECO:0000313" key="10">
    <source>
        <dbReference type="EMBL" id="TDT36984.1"/>
    </source>
</evidence>
<evidence type="ECO:0000256" key="1">
    <source>
        <dbReference type="ARBA" id="ARBA00004429"/>
    </source>
</evidence>
<proteinExistence type="inferred from homology"/>
<feature type="transmembrane region" description="Helical" evidence="8">
    <location>
        <begin position="174"/>
        <end position="194"/>
    </location>
</feature>
<protein>
    <submittedName>
        <fullName evidence="10">MSHA biogenesis protein MshG</fullName>
    </submittedName>
</protein>
<feature type="domain" description="Type II secretion system protein GspF" evidence="9">
    <location>
        <begin position="72"/>
        <end position="195"/>
    </location>
</feature>
<dbReference type="FunFam" id="1.20.81.30:FF:000001">
    <property type="entry name" value="Type II secretion system protein F"/>
    <property type="match status" value="2"/>
</dbReference>
<keyword evidence="7 8" id="KW-0472">Membrane</keyword>
<dbReference type="Proteomes" id="UP000295830">
    <property type="component" value="Unassembled WGS sequence"/>
</dbReference>
<dbReference type="Pfam" id="PF00482">
    <property type="entry name" value="T2SSF"/>
    <property type="match status" value="2"/>
</dbReference>
<dbReference type="AlphaFoldDB" id="A0A4R7JHM6"/>
<dbReference type="InterPro" id="IPR042094">
    <property type="entry name" value="T2SS_GspF_sf"/>
</dbReference>